<evidence type="ECO:0000256" key="3">
    <source>
        <dbReference type="ARBA" id="ARBA00022490"/>
    </source>
</evidence>
<keyword evidence="6" id="KW-0732">Signal</keyword>
<dbReference type="Gene3D" id="2.60.40.10">
    <property type="entry name" value="Immunoglobulins"/>
    <property type="match status" value="2"/>
</dbReference>
<sequence>MYRRSFLPTLVIALFTAVAPALAAPVISADRPVFDFGTITAGKKVDHVFTLKNRGDAPLAILKTKTSCGCTVANVSTKSIEPGRTAELKTTFDSANFSGKITKTITVETNDPATPSFTLTVKGTIREELVVSPRQLNLGVIKVGGSKEVQLTVENHGERPVKIVSVTTPMPQVKAAARRTALKPGENATITVTVTPRNEDRFLSGYLAIGTDIPGRPEISVPLYGSVGK</sequence>
<evidence type="ECO:0000259" key="7">
    <source>
        <dbReference type="Pfam" id="PF22544"/>
    </source>
</evidence>
<feature type="signal peptide" evidence="6">
    <location>
        <begin position="1"/>
        <end position="23"/>
    </location>
</feature>
<dbReference type="STRING" id="345632.GPICK_04485"/>
<dbReference type="NCBIfam" id="NF012200">
    <property type="entry name" value="choice_anch_D"/>
    <property type="match status" value="2"/>
</dbReference>
<dbReference type="Proteomes" id="UP000057609">
    <property type="component" value="Chromosome"/>
</dbReference>
<dbReference type="InterPro" id="IPR053879">
    <property type="entry name" value="HYDIN_VesB_CFA65-like_Ig"/>
</dbReference>
<evidence type="ECO:0000256" key="5">
    <source>
        <dbReference type="ARBA" id="ARBA00023273"/>
    </source>
</evidence>
<feature type="chain" id="PRO_5002100083" description="HYDIN/VesB/CFA65-like Ig-like domain-containing protein" evidence="6">
    <location>
        <begin position="24"/>
        <end position="229"/>
    </location>
</feature>
<evidence type="ECO:0000313" key="9">
    <source>
        <dbReference type="Proteomes" id="UP000057609"/>
    </source>
</evidence>
<dbReference type="OrthoDB" id="5506770at2"/>
<dbReference type="AlphaFoldDB" id="A0A0B5B843"/>
<dbReference type="KEGG" id="gpi:GPICK_04485"/>
<dbReference type="Pfam" id="PF07610">
    <property type="entry name" value="DUF1573"/>
    <property type="match status" value="1"/>
</dbReference>
<dbReference type="PANTHER" id="PTHR37833:SF1">
    <property type="entry name" value="SIGNAL PEPTIDE PROTEIN"/>
    <property type="match status" value="1"/>
</dbReference>
<dbReference type="HOGENOM" id="CLU_097110_0_0_7"/>
<reference evidence="8 9" key="1">
    <citation type="journal article" date="2015" name="Genome Announc.">
        <title>Complete Genome of Geobacter pickeringii G13T, a Metal-Reducing Isolate from Sedimentary Kaolin Deposits.</title>
        <authorList>
            <person name="Badalamenti J.P."/>
            <person name="Bond D.R."/>
        </authorList>
    </citation>
    <scope>NUCLEOTIDE SEQUENCE [LARGE SCALE GENOMIC DNA]</scope>
    <source>
        <strain evidence="8 9">G13</strain>
    </source>
</reference>
<dbReference type="RefSeq" id="WP_039740836.1">
    <property type="nucleotide sequence ID" value="NZ_CP009788.1"/>
</dbReference>
<evidence type="ECO:0000313" key="8">
    <source>
        <dbReference type="EMBL" id="AJE02722.1"/>
    </source>
</evidence>
<evidence type="ECO:0000256" key="6">
    <source>
        <dbReference type="SAM" id="SignalP"/>
    </source>
</evidence>
<dbReference type="EMBL" id="CP009788">
    <property type="protein sequence ID" value="AJE02722.1"/>
    <property type="molecule type" value="Genomic_DNA"/>
</dbReference>
<keyword evidence="9" id="KW-1185">Reference proteome</keyword>
<accession>A0A0B5B843</accession>
<dbReference type="InterPro" id="IPR013783">
    <property type="entry name" value="Ig-like_fold"/>
</dbReference>
<evidence type="ECO:0000256" key="1">
    <source>
        <dbReference type="ARBA" id="ARBA00004138"/>
    </source>
</evidence>
<dbReference type="GO" id="GO:0005737">
    <property type="term" value="C:cytoplasm"/>
    <property type="evidence" value="ECO:0007669"/>
    <property type="project" value="UniProtKB-SubCell"/>
</dbReference>
<protein>
    <recommendedName>
        <fullName evidence="7">HYDIN/VesB/CFA65-like Ig-like domain-containing protein</fullName>
    </recommendedName>
</protein>
<evidence type="ECO:0000256" key="4">
    <source>
        <dbReference type="ARBA" id="ARBA00023069"/>
    </source>
</evidence>
<dbReference type="PANTHER" id="PTHR37833">
    <property type="entry name" value="LIPOPROTEIN-RELATED"/>
    <property type="match status" value="1"/>
</dbReference>
<organism evidence="8 9">
    <name type="scientific">Geobacter pickeringii</name>
    <dbReference type="NCBI Taxonomy" id="345632"/>
    <lineage>
        <taxon>Bacteria</taxon>
        <taxon>Pseudomonadati</taxon>
        <taxon>Thermodesulfobacteriota</taxon>
        <taxon>Desulfuromonadia</taxon>
        <taxon>Geobacterales</taxon>
        <taxon>Geobacteraceae</taxon>
        <taxon>Geobacter</taxon>
    </lineage>
</organism>
<evidence type="ECO:0000256" key="2">
    <source>
        <dbReference type="ARBA" id="ARBA00004496"/>
    </source>
</evidence>
<proteinExistence type="predicted"/>
<keyword evidence="3" id="KW-0963">Cytoplasm</keyword>
<comment type="subcellular location">
    <subcellularLocation>
        <location evidence="1">Cell projection</location>
        <location evidence="1">Cilium</location>
    </subcellularLocation>
    <subcellularLocation>
        <location evidence="2">Cytoplasm</location>
    </subcellularLocation>
</comment>
<dbReference type="Pfam" id="PF22544">
    <property type="entry name" value="HYDIN_VesB_CFA65-like_Ig"/>
    <property type="match status" value="1"/>
</dbReference>
<keyword evidence="5" id="KW-0966">Cell projection</keyword>
<name>A0A0B5B843_9BACT</name>
<keyword evidence="4" id="KW-0969">Cilium</keyword>
<feature type="domain" description="HYDIN/VesB/CFA65-like Ig-like" evidence="7">
    <location>
        <begin position="130"/>
        <end position="199"/>
    </location>
</feature>
<dbReference type="InterPro" id="IPR011467">
    <property type="entry name" value="DUF1573"/>
</dbReference>
<gene>
    <name evidence="8" type="ORF">GPICK_04485</name>
</gene>